<keyword evidence="2" id="KW-1133">Transmembrane helix</keyword>
<protein>
    <submittedName>
        <fullName evidence="3">Uncharacterized protein</fullName>
    </submittedName>
</protein>
<evidence type="ECO:0000256" key="2">
    <source>
        <dbReference type="SAM" id="Phobius"/>
    </source>
</evidence>
<dbReference type="InterPro" id="IPR007877">
    <property type="entry name" value="DUF707"/>
</dbReference>
<evidence type="ECO:0000313" key="4">
    <source>
        <dbReference type="Proteomes" id="UP000594263"/>
    </source>
</evidence>
<dbReference type="AlphaFoldDB" id="A0A7N0UK25"/>
<keyword evidence="4" id="KW-1185">Reference proteome</keyword>
<dbReference type="Gramene" id="Kaladp0068s0349.1.v1.1">
    <property type="protein sequence ID" value="Kaladp0068s0349.1.v1.1"/>
    <property type="gene ID" value="Kaladp0068s0349.v1.1"/>
</dbReference>
<sequence>MAWHDLLSLIISQSVEDGLFEVPKPLLACGSLCYAIWSSFLLPLNTPASDMSLDFVALLSKVNTSWWICAFLAAISGAYFLGTASIAKGHRERLLGHEAIDTVHTAQLDACKNICRPGGSEALPAQIVEKTTNFRLHPLPDSHLEERKIKPQANLLAIPVGIKQKKVVDRIVTKFLLSDFLVMLFHYDGVVDKWNDLAWSDRVIHVAAMSQTKWWFAKRFLHPDVVADYDHIFLWDEDIGVENFSPKRYLSIINEEGLEISQPALDPVKSYRVHHGITARKPKSRVHRRMHKFSGSGRCYDNSTAPPCTGWVELMVPVFTQKAWRCAWHMIQNDLIHAWGLDKQLGYCSQGDRVKNIGVVDSEYVVHLGLPTLGASYGDKVSKEALIFSSMTRHSLSSTTQAQSQSSSPPTDFRSAVREQSSLEMKMFQKRWSDAVKEDQCWTDPYQNTTNDHS</sequence>
<dbReference type="OMA" id="GRCYANS"/>
<evidence type="ECO:0000313" key="3">
    <source>
        <dbReference type="EnsemblPlants" id="Kaladp0068s0349.1.v1.1"/>
    </source>
</evidence>
<feature type="region of interest" description="Disordered" evidence="1">
    <location>
        <begin position="397"/>
        <end position="417"/>
    </location>
</feature>
<dbReference type="EnsemblPlants" id="Kaladp0068s0349.1.v1.1">
    <property type="protein sequence ID" value="Kaladp0068s0349.1.v1.1"/>
    <property type="gene ID" value="Kaladp0068s0349.v1.1"/>
</dbReference>
<feature type="compositionally biased region" description="Low complexity" evidence="1">
    <location>
        <begin position="397"/>
        <end position="411"/>
    </location>
</feature>
<organism evidence="3 4">
    <name type="scientific">Kalanchoe fedtschenkoi</name>
    <name type="common">Lavender scallops</name>
    <name type="synonym">South American air plant</name>
    <dbReference type="NCBI Taxonomy" id="63787"/>
    <lineage>
        <taxon>Eukaryota</taxon>
        <taxon>Viridiplantae</taxon>
        <taxon>Streptophyta</taxon>
        <taxon>Embryophyta</taxon>
        <taxon>Tracheophyta</taxon>
        <taxon>Spermatophyta</taxon>
        <taxon>Magnoliopsida</taxon>
        <taxon>eudicotyledons</taxon>
        <taxon>Gunneridae</taxon>
        <taxon>Pentapetalae</taxon>
        <taxon>Saxifragales</taxon>
        <taxon>Crassulaceae</taxon>
        <taxon>Kalanchoe</taxon>
    </lineage>
</organism>
<keyword evidence="2" id="KW-0472">Membrane</keyword>
<name>A0A7N0UK25_KALFE</name>
<feature type="transmembrane region" description="Helical" evidence="2">
    <location>
        <begin position="64"/>
        <end position="87"/>
    </location>
</feature>
<proteinExistence type="predicted"/>
<dbReference type="PANTHER" id="PTHR31210">
    <property type="entry name" value="OS06G0731900 PROTEIN"/>
    <property type="match status" value="1"/>
</dbReference>
<accession>A0A7N0UK25</accession>
<keyword evidence="2" id="KW-0812">Transmembrane</keyword>
<dbReference type="Proteomes" id="UP000594263">
    <property type="component" value="Unplaced"/>
</dbReference>
<dbReference type="Pfam" id="PF05212">
    <property type="entry name" value="DUF707"/>
    <property type="match status" value="1"/>
</dbReference>
<evidence type="ECO:0000256" key="1">
    <source>
        <dbReference type="SAM" id="MobiDB-lite"/>
    </source>
</evidence>
<reference evidence="3" key="1">
    <citation type="submission" date="2021-01" db="UniProtKB">
        <authorList>
            <consortium name="EnsemblPlants"/>
        </authorList>
    </citation>
    <scope>IDENTIFICATION</scope>
</reference>
<dbReference type="PANTHER" id="PTHR31210:SF11">
    <property type="entry name" value="KETOGLUTARATE REDUCTASE TRANS-SPLICING-LIKE PROTEIN, PUTATIVE (DUF707)-RELATED"/>
    <property type="match status" value="1"/>
</dbReference>